<accession>A0A068RJ76</accession>
<feature type="compositionally biased region" description="Acidic residues" evidence="1">
    <location>
        <begin position="62"/>
        <end position="74"/>
    </location>
</feature>
<reference evidence="2" key="1">
    <citation type="submission" date="2013-08" db="EMBL/GenBank/DDBJ databases">
        <title>Gene expansion shapes genome architecture in the human pathogen Lichtheimia corymbifera: an evolutionary genomics analysis in the ancient terrestrial Mucorales (Mucoromycotina).</title>
        <authorList>
            <person name="Schwartze V.U."/>
            <person name="Winter S."/>
            <person name="Shelest E."/>
            <person name="Marcet-Houben M."/>
            <person name="Horn F."/>
            <person name="Wehner S."/>
            <person name="Hoffmann K."/>
            <person name="Riege K."/>
            <person name="Sammeth M."/>
            <person name="Nowrousian M."/>
            <person name="Valiante V."/>
            <person name="Linde J."/>
            <person name="Jacobsen I.D."/>
            <person name="Marz M."/>
            <person name="Brakhage A.A."/>
            <person name="Gabaldon T."/>
            <person name="Bocker S."/>
            <person name="Voigt K."/>
        </authorList>
    </citation>
    <scope>NUCLEOTIDE SEQUENCE [LARGE SCALE GENOMIC DNA]</scope>
    <source>
        <strain evidence="2">FSU 9682</strain>
    </source>
</reference>
<organism evidence="2 3">
    <name type="scientific">Lichtheimia corymbifera JMRC:FSU:9682</name>
    <dbReference type="NCBI Taxonomy" id="1263082"/>
    <lineage>
        <taxon>Eukaryota</taxon>
        <taxon>Fungi</taxon>
        <taxon>Fungi incertae sedis</taxon>
        <taxon>Mucoromycota</taxon>
        <taxon>Mucoromycotina</taxon>
        <taxon>Mucoromycetes</taxon>
        <taxon>Mucorales</taxon>
        <taxon>Lichtheimiaceae</taxon>
        <taxon>Lichtheimia</taxon>
    </lineage>
</organism>
<dbReference type="Proteomes" id="UP000027586">
    <property type="component" value="Unassembled WGS sequence"/>
</dbReference>
<dbReference type="OrthoDB" id="10335746at2759"/>
<dbReference type="VEuPathDB" id="FungiDB:LCOR_01438.1"/>
<evidence type="ECO:0000313" key="2">
    <source>
        <dbReference type="EMBL" id="CDH49702.1"/>
    </source>
</evidence>
<evidence type="ECO:0000256" key="1">
    <source>
        <dbReference type="SAM" id="MobiDB-lite"/>
    </source>
</evidence>
<dbReference type="AlphaFoldDB" id="A0A068RJ76"/>
<name>A0A068RJ76_9FUNG</name>
<evidence type="ECO:0000313" key="3">
    <source>
        <dbReference type="Proteomes" id="UP000027586"/>
    </source>
</evidence>
<protein>
    <submittedName>
        <fullName evidence="2">Uncharacterized protein</fullName>
    </submittedName>
</protein>
<sequence length="106" mass="12429">MPLCSLPQSTHHHFYPAAIGFTPQESYPHSLPVSALQQHSATDFFWKENKLVIVRHTKLDNVSEEEEEEEEKEEESLKLRRRRRRPSSSVALLPMLMETILEEEDE</sequence>
<comment type="caution">
    <text evidence="2">The sequence shown here is derived from an EMBL/GenBank/DDBJ whole genome shotgun (WGS) entry which is preliminary data.</text>
</comment>
<keyword evidence="3" id="KW-1185">Reference proteome</keyword>
<feature type="region of interest" description="Disordered" evidence="1">
    <location>
        <begin position="60"/>
        <end position="87"/>
    </location>
</feature>
<dbReference type="EMBL" id="CBTN010000004">
    <property type="protein sequence ID" value="CDH49702.1"/>
    <property type="molecule type" value="Genomic_DNA"/>
</dbReference>
<proteinExistence type="predicted"/>
<gene>
    <name evidence="2" type="ORF">LCOR_01438.1</name>
</gene>